<keyword evidence="1 3" id="KW-0597">Phosphoprotein</keyword>
<organism evidence="7 8">
    <name type="scientific">Capillimicrobium parvum</name>
    <dbReference type="NCBI Taxonomy" id="2884022"/>
    <lineage>
        <taxon>Bacteria</taxon>
        <taxon>Bacillati</taxon>
        <taxon>Actinomycetota</taxon>
        <taxon>Thermoleophilia</taxon>
        <taxon>Solirubrobacterales</taxon>
        <taxon>Capillimicrobiaceae</taxon>
        <taxon>Capillimicrobium</taxon>
    </lineage>
</organism>
<reference evidence="7" key="1">
    <citation type="journal article" date="2022" name="Int. J. Syst. Evol. Microbiol.">
        <title>Pseudomonas aegrilactucae sp. nov. and Pseudomonas morbosilactucae sp. nov., pathogens causing bacterial rot of lettuce in Japan.</title>
        <authorList>
            <person name="Sawada H."/>
            <person name="Fujikawa T."/>
            <person name="Satou M."/>
        </authorList>
    </citation>
    <scope>NUCLEOTIDE SEQUENCE</scope>
    <source>
        <strain evidence="7">0166_1</strain>
    </source>
</reference>
<dbReference type="SMART" id="SM00448">
    <property type="entry name" value="REC"/>
    <property type="match status" value="1"/>
</dbReference>
<dbReference type="CDD" id="cd06170">
    <property type="entry name" value="LuxR_C_like"/>
    <property type="match status" value="1"/>
</dbReference>
<dbReference type="InterPro" id="IPR039420">
    <property type="entry name" value="WalR-like"/>
</dbReference>
<dbReference type="AlphaFoldDB" id="A0A9E6Y2I6"/>
<dbReference type="PRINTS" id="PR00038">
    <property type="entry name" value="HTHLUXR"/>
</dbReference>
<dbReference type="InterPro" id="IPR001789">
    <property type="entry name" value="Sig_transdc_resp-reg_receiver"/>
</dbReference>
<dbReference type="Pfam" id="PF00072">
    <property type="entry name" value="Response_reg"/>
    <property type="match status" value="1"/>
</dbReference>
<dbReference type="PROSITE" id="PS50110">
    <property type="entry name" value="RESPONSE_REGULATORY"/>
    <property type="match status" value="1"/>
</dbReference>
<evidence type="ECO:0000313" key="8">
    <source>
        <dbReference type="Proteomes" id="UP001162834"/>
    </source>
</evidence>
<evidence type="ECO:0000256" key="3">
    <source>
        <dbReference type="PROSITE-ProRule" id="PRU00169"/>
    </source>
</evidence>
<dbReference type="EMBL" id="CP087164">
    <property type="protein sequence ID" value="UGS39039.1"/>
    <property type="molecule type" value="Genomic_DNA"/>
</dbReference>
<feature type="domain" description="HTH luxR-type" evidence="5">
    <location>
        <begin position="137"/>
        <end position="202"/>
    </location>
</feature>
<feature type="domain" description="Response regulatory" evidence="6">
    <location>
        <begin position="3"/>
        <end position="118"/>
    </location>
</feature>
<accession>A0A9E6Y2I6</accession>
<proteinExistence type="predicted"/>
<dbReference type="Pfam" id="PF00196">
    <property type="entry name" value="GerE"/>
    <property type="match status" value="1"/>
</dbReference>
<dbReference type="PANTHER" id="PTHR43214">
    <property type="entry name" value="TWO-COMPONENT RESPONSE REGULATOR"/>
    <property type="match status" value="1"/>
</dbReference>
<evidence type="ECO:0000313" key="7">
    <source>
        <dbReference type="EMBL" id="UGS39039.1"/>
    </source>
</evidence>
<evidence type="ECO:0000259" key="6">
    <source>
        <dbReference type="PROSITE" id="PS50110"/>
    </source>
</evidence>
<dbReference type="InterPro" id="IPR000792">
    <property type="entry name" value="Tscrpt_reg_LuxR_C"/>
</dbReference>
<keyword evidence="8" id="KW-1185">Reference proteome</keyword>
<keyword evidence="2" id="KW-0238">DNA-binding</keyword>
<dbReference type="GO" id="GO:0000160">
    <property type="term" value="P:phosphorelay signal transduction system"/>
    <property type="evidence" value="ECO:0007669"/>
    <property type="project" value="InterPro"/>
</dbReference>
<dbReference type="KEGG" id="sbae:DSM104329_05471"/>
<evidence type="ECO:0000256" key="1">
    <source>
        <dbReference type="ARBA" id="ARBA00022553"/>
    </source>
</evidence>
<dbReference type="InterPro" id="IPR011006">
    <property type="entry name" value="CheY-like_superfamily"/>
</dbReference>
<dbReference type="PROSITE" id="PS50043">
    <property type="entry name" value="HTH_LUXR_2"/>
    <property type="match status" value="1"/>
</dbReference>
<sequence>MTRLAIVDDHEALREGLEALMVGGELEVVGTAGNAAAALDVVEHARPDVVLVDIGLPDASGIELARQLIARHRTLRVVLYTEDADADLLYAGLDAGAAGYVLKAGPVHELVAAVAQVAAGGTYVDPRLDRVLESERTVTRVSQLSPREREVMHLMAEGLTAEAAGGELGVSVETVRTHVRNAVRKLQARNRVHAIALALERGEVSLGTPSGAHPPSRGAGRRWSA</sequence>
<dbReference type="InterPro" id="IPR058245">
    <property type="entry name" value="NreC/VraR/RcsB-like_REC"/>
</dbReference>
<dbReference type="Gene3D" id="3.40.50.2300">
    <property type="match status" value="1"/>
</dbReference>
<protein>
    <submittedName>
        <fullName evidence="7">Transcriptional regulatory protein DegU</fullName>
    </submittedName>
</protein>
<feature type="region of interest" description="Disordered" evidence="4">
    <location>
        <begin position="205"/>
        <end position="225"/>
    </location>
</feature>
<dbReference type="Proteomes" id="UP001162834">
    <property type="component" value="Chromosome"/>
</dbReference>
<dbReference type="RefSeq" id="WP_259313048.1">
    <property type="nucleotide sequence ID" value="NZ_CP087164.1"/>
</dbReference>
<dbReference type="GO" id="GO:0003677">
    <property type="term" value="F:DNA binding"/>
    <property type="evidence" value="ECO:0007669"/>
    <property type="project" value="UniProtKB-KW"/>
</dbReference>
<feature type="modified residue" description="4-aspartylphosphate" evidence="3">
    <location>
        <position position="53"/>
    </location>
</feature>
<evidence type="ECO:0000256" key="4">
    <source>
        <dbReference type="SAM" id="MobiDB-lite"/>
    </source>
</evidence>
<gene>
    <name evidence="7" type="primary">degU_9</name>
    <name evidence="7" type="ORF">DSM104329_05471</name>
</gene>
<evidence type="ECO:0000256" key="2">
    <source>
        <dbReference type="ARBA" id="ARBA00023125"/>
    </source>
</evidence>
<dbReference type="CDD" id="cd17535">
    <property type="entry name" value="REC_NarL-like"/>
    <property type="match status" value="1"/>
</dbReference>
<evidence type="ECO:0000259" key="5">
    <source>
        <dbReference type="PROSITE" id="PS50043"/>
    </source>
</evidence>
<dbReference type="SUPFAM" id="SSF52172">
    <property type="entry name" value="CheY-like"/>
    <property type="match status" value="1"/>
</dbReference>
<dbReference type="SMART" id="SM00421">
    <property type="entry name" value="HTH_LUXR"/>
    <property type="match status" value="1"/>
</dbReference>
<dbReference type="GO" id="GO:0006355">
    <property type="term" value="P:regulation of DNA-templated transcription"/>
    <property type="evidence" value="ECO:0007669"/>
    <property type="project" value="InterPro"/>
</dbReference>
<name>A0A9E6Y2I6_9ACTN</name>